<dbReference type="Pfam" id="PF13193">
    <property type="entry name" value="AMP-binding_C"/>
    <property type="match status" value="1"/>
</dbReference>
<accession>A0A1H6F0J2</accession>
<dbReference type="InterPro" id="IPR025110">
    <property type="entry name" value="AMP-bd_C"/>
</dbReference>
<protein>
    <submittedName>
        <fullName evidence="5">Cyclohexanecarboxylate-CoA ligase</fullName>
    </submittedName>
</protein>
<dbReference type="AlphaFoldDB" id="A0A1H6F0J2"/>
<dbReference type="Pfam" id="PF00501">
    <property type="entry name" value="AMP-binding"/>
    <property type="match status" value="1"/>
</dbReference>
<keyword evidence="6" id="KW-1185">Reference proteome</keyword>
<dbReference type="RefSeq" id="WP_103963918.1">
    <property type="nucleotide sequence ID" value="NZ_FNVT01000031.1"/>
</dbReference>
<feature type="domain" description="AMP-dependent synthetase/ligase" evidence="3">
    <location>
        <begin position="35"/>
        <end position="373"/>
    </location>
</feature>
<gene>
    <name evidence="5" type="ORF">SAMN05444920_1313</name>
</gene>
<dbReference type="OrthoDB" id="9803968at2"/>
<dbReference type="InterPro" id="IPR042099">
    <property type="entry name" value="ANL_N_sf"/>
</dbReference>
<evidence type="ECO:0000313" key="6">
    <source>
        <dbReference type="Proteomes" id="UP000236732"/>
    </source>
</evidence>
<dbReference type="GO" id="GO:0031956">
    <property type="term" value="F:medium-chain fatty acid-CoA ligase activity"/>
    <property type="evidence" value="ECO:0007669"/>
    <property type="project" value="TreeGrafter"/>
</dbReference>
<dbReference type="SUPFAM" id="SSF56801">
    <property type="entry name" value="Acetyl-CoA synthetase-like"/>
    <property type="match status" value="1"/>
</dbReference>
<evidence type="ECO:0000259" key="4">
    <source>
        <dbReference type="Pfam" id="PF13193"/>
    </source>
</evidence>
<feature type="domain" description="AMP-binding enzyme C-terminal" evidence="4">
    <location>
        <begin position="430"/>
        <end position="505"/>
    </location>
</feature>
<keyword evidence="2 5" id="KW-0436">Ligase</keyword>
<dbReference type="InterPro" id="IPR045851">
    <property type="entry name" value="AMP-bd_C_sf"/>
</dbReference>
<organism evidence="5 6">
    <name type="scientific">Nonomuraea solani</name>
    <dbReference type="NCBI Taxonomy" id="1144553"/>
    <lineage>
        <taxon>Bacteria</taxon>
        <taxon>Bacillati</taxon>
        <taxon>Actinomycetota</taxon>
        <taxon>Actinomycetes</taxon>
        <taxon>Streptosporangiales</taxon>
        <taxon>Streptosporangiaceae</taxon>
        <taxon>Nonomuraea</taxon>
    </lineage>
</organism>
<dbReference type="GO" id="GO:0006631">
    <property type="term" value="P:fatty acid metabolic process"/>
    <property type="evidence" value="ECO:0007669"/>
    <property type="project" value="TreeGrafter"/>
</dbReference>
<dbReference type="InterPro" id="IPR000873">
    <property type="entry name" value="AMP-dep_synth/lig_dom"/>
</dbReference>
<proteinExistence type="inferred from homology"/>
<dbReference type="Gene3D" id="3.40.50.12780">
    <property type="entry name" value="N-terminal domain of ligase-like"/>
    <property type="match status" value="1"/>
</dbReference>
<evidence type="ECO:0000256" key="1">
    <source>
        <dbReference type="ARBA" id="ARBA00006432"/>
    </source>
</evidence>
<dbReference type="PROSITE" id="PS00455">
    <property type="entry name" value="AMP_BINDING"/>
    <property type="match status" value="1"/>
</dbReference>
<evidence type="ECO:0000259" key="3">
    <source>
        <dbReference type="Pfam" id="PF00501"/>
    </source>
</evidence>
<dbReference type="Gene3D" id="3.30.300.30">
    <property type="match status" value="1"/>
</dbReference>
<dbReference type="Proteomes" id="UP000236732">
    <property type="component" value="Unassembled WGS sequence"/>
</dbReference>
<reference evidence="5 6" key="1">
    <citation type="submission" date="2016-10" db="EMBL/GenBank/DDBJ databases">
        <authorList>
            <person name="de Groot N.N."/>
        </authorList>
    </citation>
    <scope>NUCLEOTIDE SEQUENCE [LARGE SCALE GENOMIC DNA]</scope>
    <source>
        <strain evidence="5 6">CGMCC 4.7037</strain>
    </source>
</reference>
<dbReference type="PANTHER" id="PTHR43201:SF5">
    <property type="entry name" value="MEDIUM-CHAIN ACYL-COA LIGASE ACSF2, MITOCHONDRIAL"/>
    <property type="match status" value="1"/>
</dbReference>
<comment type="similarity">
    <text evidence="1">Belongs to the ATP-dependent AMP-binding enzyme family.</text>
</comment>
<sequence>MSLVTQWSSQLPATHFEQGWWRRETFLDDLRALVRDAPDSLAYLQAGSADEEAQAITFGKLSDACERLAAALWARGVRPGDVVAYQLPDTWESVALWLACSRIGVVVTSLRITAGLRERDLIVEGTGATLFIFSNVLADDVSARSVPVVALNDLLRQAESLGPLAPSDPAALGPDDICQILFTSGTTGRIKAVTHTYNTLFAGLRPVIKLLPADGPNACLAPLSGTYGLAFNVLAPLVAGRSTMLLPVSDAEACLDLIERHRVRCVSSNPTYLNPLLKAQRRRRRDLSALGAIVTAGAAIPAPIATGVRAEMCPVLVNVFGMTEGGVLCATSPSDPADRAEDGIGRPFAGVDVELRDQRPNGAGRLHVRGPSMCCAMVDLRTGETLWDSSTDEGWYDSGDVVQQDQQGRLRFLSRVADRIGWGHLIPISEVEGELLNHPAVADIALVGVPDPDGLEAACAVIVPDGAPPSLEELHAYLRARGMTEGYLPVRLAIVSALPQTSTGKVAKSALREQVISGGLSADSLS</sequence>
<dbReference type="EMBL" id="FNVT01000031">
    <property type="protein sequence ID" value="SEH02891.1"/>
    <property type="molecule type" value="Genomic_DNA"/>
</dbReference>
<dbReference type="InterPro" id="IPR020845">
    <property type="entry name" value="AMP-binding_CS"/>
</dbReference>
<evidence type="ECO:0000313" key="5">
    <source>
        <dbReference type="EMBL" id="SEH02891.1"/>
    </source>
</evidence>
<dbReference type="PANTHER" id="PTHR43201">
    <property type="entry name" value="ACYL-COA SYNTHETASE"/>
    <property type="match status" value="1"/>
</dbReference>
<evidence type="ECO:0000256" key="2">
    <source>
        <dbReference type="ARBA" id="ARBA00022598"/>
    </source>
</evidence>
<name>A0A1H6F0J2_9ACTN</name>